<name>A0A0L0NY90_CANAR</name>
<organism evidence="1 2">
    <name type="scientific">Candidozyma auris</name>
    <name type="common">Yeast</name>
    <name type="synonym">Candida auris</name>
    <dbReference type="NCBI Taxonomy" id="498019"/>
    <lineage>
        <taxon>Eukaryota</taxon>
        <taxon>Fungi</taxon>
        <taxon>Dikarya</taxon>
        <taxon>Ascomycota</taxon>
        <taxon>Saccharomycotina</taxon>
        <taxon>Pichiomycetes</taxon>
        <taxon>Metschnikowiaceae</taxon>
        <taxon>Candidozyma</taxon>
    </lineage>
</organism>
<sequence length="29" mass="3701">MKKIEIIEKYLIIIIRLKYLYLIMYLKKI</sequence>
<dbReference type="Proteomes" id="UP000037122">
    <property type="component" value="Unassembled WGS sequence"/>
</dbReference>
<dbReference type="AlphaFoldDB" id="A0A0L0NY90"/>
<reference evidence="2" key="1">
    <citation type="journal article" date="2015" name="BMC Genomics">
        <title>Draft genome of a commonly misdiagnosed multidrug resistant pathogen Candida auris.</title>
        <authorList>
            <person name="Chatterjee S."/>
            <person name="Alampalli S.V."/>
            <person name="Nageshan R.K."/>
            <person name="Chettiar S.T."/>
            <person name="Joshi S."/>
            <person name="Tatu U.S."/>
        </authorList>
    </citation>
    <scope>NUCLEOTIDE SEQUENCE [LARGE SCALE GENOMIC DNA]</scope>
    <source>
        <strain evidence="2">6684</strain>
    </source>
</reference>
<evidence type="ECO:0000313" key="2">
    <source>
        <dbReference type="Proteomes" id="UP000037122"/>
    </source>
</evidence>
<dbReference type="VEuPathDB" id="FungiDB:QG37_04182"/>
<proteinExistence type="predicted"/>
<gene>
    <name evidence="1" type="ORF">QG37_04182</name>
</gene>
<comment type="caution">
    <text evidence="1">The sequence shown here is derived from an EMBL/GenBank/DDBJ whole genome shotgun (WGS) entry which is preliminary data.</text>
</comment>
<accession>A0A0L0NY90</accession>
<evidence type="ECO:0000313" key="1">
    <source>
        <dbReference type="EMBL" id="KND98953.1"/>
    </source>
</evidence>
<protein>
    <submittedName>
        <fullName evidence="1">Uncharacterized protein</fullName>
    </submittedName>
</protein>
<dbReference type="EMBL" id="LGST01000028">
    <property type="protein sequence ID" value="KND98953.1"/>
    <property type="molecule type" value="Genomic_DNA"/>
</dbReference>